<gene>
    <name evidence="1" type="ORF">GIB67_028792</name>
</gene>
<evidence type="ECO:0000313" key="1">
    <source>
        <dbReference type="EMBL" id="KAF6156072.1"/>
    </source>
</evidence>
<dbReference type="EMBL" id="JACGCM010001382">
    <property type="protein sequence ID" value="KAF6156072.1"/>
    <property type="molecule type" value="Genomic_DNA"/>
</dbReference>
<accession>A0A7J7MMS6</accession>
<name>A0A7J7MMS6_9MAGN</name>
<proteinExistence type="predicted"/>
<dbReference type="Proteomes" id="UP000541444">
    <property type="component" value="Unassembled WGS sequence"/>
</dbReference>
<dbReference type="AlphaFoldDB" id="A0A7J7MMS6"/>
<protein>
    <submittedName>
        <fullName evidence="1">Uncharacterized protein</fullName>
    </submittedName>
</protein>
<comment type="caution">
    <text evidence="1">The sequence shown here is derived from an EMBL/GenBank/DDBJ whole genome shotgun (WGS) entry which is preliminary data.</text>
</comment>
<keyword evidence="2" id="KW-1185">Reference proteome</keyword>
<organism evidence="1 2">
    <name type="scientific">Kingdonia uniflora</name>
    <dbReference type="NCBI Taxonomy" id="39325"/>
    <lineage>
        <taxon>Eukaryota</taxon>
        <taxon>Viridiplantae</taxon>
        <taxon>Streptophyta</taxon>
        <taxon>Embryophyta</taxon>
        <taxon>Tracheophyta</taxon>
        <taxon>Spermatophyta</taxon>
        <taxon>Magnoliopsida</taxon>
        <taxon>Ranunculales</taxon>
        <taxon>Circaeasteraceae</taxon>
        <taxon>Kingdonia</taxon>
    </lineage>
</organism>
<sequence>MLYCNFYYIYLLKWDFVIELLFDVHVFGKDKSGYIMGFGDMSSTELESTLPFRMKLANENVTNTNLQSQLKSLREQMVLRPMYESNLKRGSHYSNLEVLLVSYKCHTSDIETSSRIGCSPFANTYRPSMLVPPRSCKLLNWYGVIVAYGILQQDGRALRNFYNILIDEIVHVIEDGPLEDVVVGEIIVWDKSCAMFI</sequence>
<reference evidence="1 2" key="1">
    <citation type="journal article" date="2020" name="IScience">
        <title>Genome Sequencing of the Endangered Kingdonia uniflora (Circaeasteraceae, Ranunculales) Reveals Potential Mechanisms of Evolutionary Specialization.</title>
        <authorList>
            <person name="Sun Y."/>
            <person name="Deng T."/>
            <person name="Zhang A."/>
            <person name="Moore M.J."/>
            <person name="Landis J.B."/>
            <person name="Lin N."/>
            <person name="Zhang H."/>
            <person name="Zhang X."/>
            <person name="Huang J."/>
            <person name="Zhang X."/>
            <person name="Sun H."/>
            <person name="Wang H."/>
        </authorList>
    </citation>
    <scope>NUCLEOTIDE SEQUENCE [LARGE SCALE GENOMIC DNA]</scope>
    <source>
        <strain evidence="1">TB1705</strain>
        <tissue evidence="1">Leaf</tissue>
    </source>
</reference>
<evidence type="ECO:0000313" key="2">
    <source>
        <dbReference type="Proteomes" id="UP000541444"/>
    </source>
</evidence>